<dbReference type="EMBL" id="LQPZ01000052">
    <property type="protein sequence ID" value="ORW98945.1"/>
    <property type="molecule type" value="Genomic_DNA"/>
</dbReference>
<dbReference type="Gene3D" id="3.40.50.1820">
    <property type="entry name" value="alpha/beta hydrolase"/>
    <property type="match status" value="1"/>
</dbReference>
<organism evidence="3 4">
    <name type="scientific">Mycolicibacillus trivialis</name>
    <dbReference type="NCBI Taxonomy" id="1798"/>
    <lineage>
        <taxon>Bacteria</taxon>
        <taxon>Bacillati</taxon>
        <taxon>Actinomycetota</taxon>
        <taxon>Actinomycetes</taxon>
        <taxon>Mycobacteriales</taxon>
        <taxon>Mycobacteriaceae</taxon>
        <taxon>Mycolicibacillus</taxon>
    </lineage>
</organism>
<dbReference type="InterPro" id="IPR050471">
    <property type="entry name" value="AB_hydrolase"/>
</dbReference>
<dbReference type="PANTHER" id="PTHR43433:SF1">
    <property type="entry name" value="BLL5160 PROTEIN"/>
    <property type="match status" value="1"/>
</dbReference>
<protein>
    <submittedName>
        <fullName evidence="3">Alpha/beta hydrolase</fullName>
    </submittedName>
</protein>
<accession>A0A1X2EE75</accession>
<dbReference type="InterPro" id="IPR029058">
    <property type="entry name" value="AB_hydrolase_fold"/>
</dbReference>
<dbReference type="PANTHER" id="PTHR43433">
    <property type="entry name" value="HYDROLASE, ALPHA/BETA FOLD FAMILY PROTEIN"/>
    <property type="match status" value="1"/>
</dbReference>
<dbReference type="Proteomes" id="UP000193090">
    <property type="component" value="Unassembled WGS sequence"/>
</dbReference>
<dbReference type="InterPro" id="IPR000639">
    <property type="entry name" value="Epox_hydrolase-like"/>
</dbReference>
<evidence type="ECO:0000259" key="2">
    <source>
        <dbReference type="Pfam" id="PF12697"/>
    </source>
</evidence>
<dbReference type="Pfam" id="PF12697">
    <property type="entry name" value="Abhydrolase_6"/>
    <property type="match status" value="1"/>
</dbReference>
<dbReference type="STRING" id="1798.AWC30_17040"/>
<evidence type="ECO:0000313" key="3">
    <source>
        <dbReference type="EMBL" id="ORW98945.1"/>
    </source>
</evidence>
<dbReference type="SUPFAM" id="SSF53474">
    <property type="entry name" value="alpha/beta-Hydrolases"/>
    <property type="match status" value="1"/>
</dbReference>
<dbReference type="RefSeq" id="WP_085111417.1">
    <property type="nucleotide sequence ID" value="NZ_JACKSN010000058.1"/>
</dbReference>
<evidence type="ECO:0000313" key="4">
    <source>
        <dbReference type="Proteomes" id="UP000193090"/>
    </source>
</evidence>
<dbReference type="PRINTS" id="PR00412">
    <property type="entry name" value="EPOXHYDRLASE"/>
</dbReference>
<proteinExistence type="predicted"/>
<evidence type="ECO:0000256" key="1">
    <source>
        <dbReference type="ARBA" id="ARBA00022559"/>
    </source>
</evidence>
<dbReference type="GO" id="GO:0016787">
    <property type="term" value="F:hydrolase activity"/>
    <property type="evidence" value="ECO:0007669"/>
    <property type="project" value="UniProtKB-KW"/>
</dbReference>
<keyword evidence="3" id="KW-0378">Hydrolase</keyword>
<feature type="domain" description="AB hydrolase-1" evidence="2">
    <location>
        <begin position="81"/>
        <end position="337"/>
    </location>
</feature>
<dbReference type="OrthoDB" id="5422338at2"/>
<dbReference type="AlphaFoldDB" id="A0A1X2EE75"/>
<keyword evidence="1" id="KW-0575">Peroxidase</keyword>
<comment type="caution">
    <text evidence="3">The sequence shown here is derived from an EMBL/GenBank/DDBJ whole genome shotgun (WGS) entry which is preliminary data.</text>
</comment>
<dbReference type="GO" id="GO:0004601">
    <property type="term" value="F:peroxidase activity"/>
    <property type="evidence" value="ECO:0007669"/>
    <property type="project" value="UniProtKB-KW"/>
</dbReference>
<sequence>MSPSSGERTRWLAGAAGLGAVGALAGTTVTQAVTRRTTAVDHYAGEDFAMLKHDPGCLVTTPDGTVLAVREVGPPDAAVTVVFAHGFCLRKAAFHFQRVRLIQEWGTQVRMVFFDQRGHGQSDAPGPETYTVAQLGQDLEAVLKVMAPRGPVILVGHSMGGMAVLAHARQYPAQYGPRVVGAALLSSAAEGVTRSPVGEILQNPALEAVRFAARYAPGLLHRGRGAVRSVIGPILRAGSYGDEKISPSVVAFTEQMMHDTPIATVIGFLHALEVHDESAALRVLARIPTLVAAGDRDLLTPEENSVAMADAMPKSELLIVPGAGHLLQLESPDIINDALVRLVQRATPDRLVTLTRRLRGRV</sequence>
<gene>
    <name evidence="3" type="ORF">AWC30_17040</name>
</gene>
<keyword evidence="4" id="KW-1185">Reference proteome</keyword>
<keyword evidence="1" id="KW-0560">Oxidoreductase</keyword>
<reference evidence="3 4" key="1">
    <citation type="submission" date="2016-01" db="EMBL/GenBank/DDBJ databases">
        <title>The new phylogeny of the genus Mycobacterium.</title>
        <authorList>
            <person name="Tarcisio F."/>
            <person name="Conor M."/>
            <person name="Antonella G."/>
            <person name="Elisabetta G."/>
            <person name="Giulia F.S."/>
            <person name="Sara T."/>
            <person name="Anna F."/>
            <person name="Clotilde B."/>
            <person name="Roberto B."/>
            <person name="Veronica D.S."/>
            <person name="Fabio R."/>
            <person name="Monica P."/>
            <person name="Olivier J."/>
            <person name="Enrico T."/>
            <person name="Nicola S."/>
        </authorList>
    </citation>
    <scope>NUCLEOTIDE SEQUENCE [LARGE SCALE GENOMIC DNA]</scope>
    <source>
        <strain evidence="3 4">DSM 44153</strain>
    </source>
</reference>
<dbReference type="InterPro" id="IPR000073">
    <property type="entry name" value="AB_hydrolase_1"/>
</dbReference>
<name>A0A1X2EE75_9MYCO</name>